<dbReference type="Proteomes" id="UP000049855">
    <property type="component" value="Unassembled WGS sequence"/>
</dbReference>
<keyword evidence="6" id="KW-0346">Stress response</keyword>
<keyword evidence="4" id="KW-0067">ATP-binding</keyword>
<dbReference type="InterPro" id="IPR027413">
    <property type="entry name" value="GROEL-like_equatorial_sf"/>
</dbReference>
<reference evidence="7" key="1">
    <citation type="submission" date="2015-03" db="EMBL/GenBank/DDBJ databases">
        <authorList>
            <person name="Nijsse Bart"/>
        </authorList>
    </citation>
    <scope>NUCLEOTIDE SEQUENCE [LARGE SCALE GENOMIC DNA]</scope>
</reference>
<name>A0A0U1KXE8_9FIRM</name>
<dbReference type="Gene3D" id="3.50.7.10">
    <property type="entry name" value="GroEL"/>
    <property type="match status" value="1"/>
</dbReference>
<evidence type="ECO:0000256" key="2">
    <source>
        <dbReference type="ARBA" id="ARBA00008020"/>
    </source>
</evidence>
<dbReference type="RefSeq" id="WP_028972400.1">
    <property type="nucleotide sequence ID" value="NZ_CTRP01000008.1"/>
</dbReference>
<keyword evidence="3" id="KW-0547">Nucleotide-binding</keyword>
<keyword evidence="5" id="KW-0143">Chaperone</keyword>
<dbReference type="GO" id="GO:0005524">
    <property type="term" value="F:ATP binding"/>
    <property type="evidence" value="ECO:0007669"/>
    <property type="project" value="UniProtKB-KW"/>
</dbReference>
<dbReference type="Gene3D" id="3.30.260.10">
    <property type="entry name" value="TCP-1-like chaperonin intermediate domain"/>
    <property type="match status" value="1"/>
</dbReference>
<dbReference type="CDD" id="cd00309">
    <property type="entry name" value="chaperonin_type_I_II"/>
    <property type="match status" value="1"/>
</dbReference>
<dbReference type="PANTHER" id="PTHR11353">
    <property type="entry name" value="CHAPERONIN"/>
    <property type="match status" value="1"/>
</dbReference>
<keyword evidence="7" id="KW-1185">Reference proteome</keyword>
<comment type="similarity">
    <text evidence="2">Belongs to the TCP-1 chaperonin family.</text>
</comment>
<dbReference type="InterPro" id="IPR002423">
    <property type="entry name" value="Cpn60/GroEL/TCP-1"/>
</dbReference>
<evidence type="ECO:0000313" key="7">
    <source>
        <dbReference type="Proteomes" id="UP000049855"/>
    </source>
</evidence>
<evidence type="ECO:0000256" key="4">
    <source>
        <dbReference type="ARBA" id="ARBA00022840"/>
    </source>
</evidence>
<dbReference type="PRINTS" id="PR00304">
    <property type="entry name" value="TCOMPLEXTCP1"/>
</dbReference>
<evidence type="ECO:0000256" key="5">
    <source>
        <dbReference type="ARBA" id="ARBA00023186"/>
    </source>
</evidence>
<dbReference type="SUPFAM" id="SSF48592">
    <property type="entry name" value="GroEL equatorial domain-like"/>
    <property type="match status" value="1"/>
</dbReference>
<evidence type="ECO:0000313" key="6">
    <source>
        <dbReference type="EMBL" id="CQR72092.1"/>
    </source>
</evidence>
<dbReference type="Gene3D" id="1.10.560.10">
    <property type="entry name" value="GroEL-like equatorial domain"/>
    <property type="match status" value="1"/>
</dbReference>
<dbReference type="GO" id="GO:0140662">
    <property type="term" value="F:ATP-dependent protein folding chaperone"/>
    <property type="evidence" value="ECO:0007669"/>
    <property type="project" value="InterPro"/>
</dbReference>
<dbReference type="AlphaFoldDB" id="A0A0U1KXE8"/>
<dbReference type="InterPro" id="IPR002194">
    <property type="entry name" value="Chaperonin_TCP-1_CS"/>
</dbReference>
<dbReference type="GO" id="GO:0051082">
    <property type="term" value="F:unfolded protein binding"/>
    <property type="evidence" value="ECO:0007669"/>
    <property type="project" value="InterPro"/>
</dbReference>
<dbReference type="PROSITE" id="PS00751">
    <property type="entry name" value="TCP1_2"/>
    <property type="match status" value="1"/>
</dbReference>
<dbReference type="EMBL" id="CTRP01000008">
    <property type="protein sequence ID" value="CQR72092.1"/>
    <property type="molecule type" value="Genomic_DNA"/>
</dbReference>
<comment type="similarity">
    <text evidence="1">Belongs to the chaperonin (HSP60) family.</text>
</comment>
<organism evidence="6 7">
    <name type="scientific">Sporomusa ovata</name>
    <dbReference type="NCBI Taxonomy" id="2378"/>
    <lineage>
        <taxon>Bacteria</taxon>
        <taxon>Bacillati</taxon>
        <taxon>Bacillota</taxon>
        <taxon>Negativicutes</taxon>
        <taxon>Selenomonadales</taxon>
        <taxon>Sporomusaceae</taxon>
        <taxon>Sporomusa</taxon>
    </lineage>
</organism>
<dbReference type="InterPro" id="IPR027409">
    <property type="entry name" value="GroEL-like_apical_dom_sf"/>
</dbReference>
<proteinExistence type="inferred from homology"/>
<dbReference type="SUPFAM" id="SSF52029">
    <property type="entry name" value="GroEL apical domain-like"/>
    <property type="match status" value="1"/>
</dbReference>
<sequence>MNLKQAGSGADVDERLAALLTNANAVRAITAAVEGTIGPKGLDTMLVDRFGEVIITNDGVTILDKMDVNHPAAKMLINTAKAQQAEVGDGTTTTTIMAGSLVSEGVNQVMRGVPVARVIEGVKYGIAQILAGVRERSRSITDVNDPILRSIAMIAGREHEDIADLVVEAAKLIGVEKLNEYNFKLSEIITAEASANNEVFMGVIVDQERMSQEMPEKIVDAKLLLVDDALEPEEIEDEALSTETGFKRYIDLQDEFKKNVQKIVELGVSVVMADRGVHSAAEEILTDANIMVIERVSSKDLRRVADHTGARMIKRTGLKKDSADIGKYLGTAEKVYQDEKLEQVRVIGGNGKPMATILVGAATEEVVGERERIAKDAASSVQAAVKGGYVPGGGSIEIAMAREVIKYRENLKGMAAYGLDCVANALKQPLSQIVENAGFNPLEKVEEIITTQAAQNTDSLGVDCDTGEVVDMLARGVIDPVPVKLHAIKAAGEVAVAILRIDTIIKKKEEGANAQKAGDADNSMPDF</sequence>
<dbReference type="InterPro" id="IPR027410">
    <property type="entry name" value="TCP-1-like_intermed_sf"/>
</dbReference>
<protein>
    <submittedName>
        <fullName evidence="6">Heat shock protein 60 family chaperone GroEL / Thermosome subunit</fullName>
    </submittedName>
</protein>
<dbReference type="Pfam" id="PF00118">
    <property type="entry name" value="Cpn60_TCP1"/>
    <property type="match status" value="1"/>
</dbReference>
<evidence type="ECO:0000256" key="1">
    <source>
        <dbReference type="ARBA" id="ARBA00006607"/>
    </source>
</evidence>
<dbReference type="GO" id="GO:0016887">
    <property type="term" value="F:ATP hydrolysis activity"/>
    <property type="evidence" value="ECO:0007669"/>
    <property type="project" value="InterPro"/>
</dbReference>
<accession>A0A0U1KXE8</accession>
<dbReference type="InterPro" id="IPR017998">
    <property type="entry name" value="Chaperone_TCP-1"/>
</dbReference>
<evidence type="ECO:0000256" key="3">
    <source>
        <dbReference type="ARBA" id="ARBA00022741"/>
    </source>
</evidence>
<gene>
    <name evidence="6" type="ORF">SpAn4DRAFT_4781</name>
</gene>